<reference evidence="2" key="2">
    <citation type="submission" date="2015-06" db="UniProtKB">
        <authorList>
            <consortium name="EnsemblPlants"/>
        </authorList>
    </citation>
    <scope>IDENTIFICATION</scope>
</reference>
<dbReference type="HOGENOM" id="CLU_185596_0_0_1"/>
<dbReference type="AlphaFoldDB" id="A0A0E0QIS7"/>
<feature type="region of interest" description="Disordered" evidence="1">
    <location>
        <begin position="49"/>
        <end position="71"/>
    </location>
</feature>
<name>A0A0E0QIS7_ORYRU</name>
<dbReference type="EnsemblPlants" id="ORUFI08G15960.1">
    <property type="protein sequence ID" value="ORUFI08G15960.1"/>
    <property type="gene ID" value="ORUFI08G15960"/>
</dbReference>
<accession>A0A0E0QIS7</accession>
<keyword evidence="3" id="KW-1185">Reference proteome</keyword>
<reference evidence="3" key="1">
    <citation type="submission" date="2013-06" db="EMBL/GenBank/DDBJ databases">
        <authorList>
            <person name="Zhao Q."/>
        </authorList>
    </citation>
    <scope>NUCLEOTIDE SEQUENCE</scope>
    <source>
        <strain evidence="3">cv. W1943</strain>
    </source>
</reference>
<proteinExistence type="predicted"/>
<dbReference type="Proteomes" id="UP000008022">
    <property type="component" value="Unassembled WGS sequence"/>
</dbReference>
<dbReference type="OMA" id="STEWMDE"/>
<evidence type="ECO:0000313" key="2">
    <source>
        <dbReference type="EnsemblPlants" id="ORUFI08G15960.1"/>
    </source>
</evidence>
<sequence length="94" mass="10234">MADKSIEWMDEDVQGCARRPCEGMRMGTRGSMAGMAACDKAGGEGKVRRRLEESEAAAAAAEGETGEEKGERFRGRVLWCYLGQLSTGPVCSRW</sequence>
<evidence type="ECO:0000313" key="3">
    <source>
        <dbReference type="Proteomes" id="UP000008022"/>
    </source>
</evidence>
<protein>
    <submittedName>
        <fullName evidence="2">Uncharacterized protein</fullName>
    </submittedName>
</protein>
<dbReference type="Gramene" id="ORUFI08G15960.1">
    <property type="protein sequence ID" value="ORUFI08G15960.1"/>
    <property type="gene ID" value="ORUFI08G15960"/>
</dbReference>
<evidence type="ECO:0000256" key="1">
    <source>
        <dbReference type="SAM" id="MobiDB-lite"/>
    </source>
</evidence>
<organism evidence="2 3">
    <name type="scientific">Oryza rufipogon</name>
    <name type="common">Brownbeard rice</name>
    <name type="synonym">Asian wild rice</name>
    <dbReference type="NCBI Taxonomy" id="4529"/>
    <lineage>
        <taxon>Eukaryota</taxon>
        <taxon>Viridiplantae</taxon>
        <taxon>Streptophyta</taxon>
        <taxon>Embryophyta</taxon>
        <taxon>Tracheophyta</taxon>
        <taxon>Spermatophyta</taxon>
        <taxon>Magnoliopsida</taxon>
        <taxon>Liliopsida</taxon>
        <taxon>Poales</taxon>
        <taxon>Poaceae</taxon>
        <taxon>BOP clade</taxon>
        <taxon>Oryzoideae</taxon>
        <taxon>Oryzeae</taxon>
        <taxon>Oryzinae</taxon>
        <taxon>Oryza</taxon>
    </lineage>
</organism>